<evidence type="ECO:0000313" key="1">
    <source>
        <dbReference type="EMBL" id="CAI6345278.1"/>
    </source>
</evidence>
<reference evidence="1 2" key="1">
    <citation type="submission" date="2023-01" db="EMBL/GenBank/DDBJ databases">
        <authorList>
            <person name="Whitehead M."/>
        </authorList>
    </citation>
    <scope>NUCLEOTIDE SEQUENCE [LARGE SCALE GENOMIC DNA]</scope>
</reference>
<accession>A0AAV0VM04</accession>
<evidence type="ECO:0000313" key="2">
    <source>
        <dbReference type="Proteomes" id="UP001160148"/>
    </source>
</evidence>
<proteinExistence type="predicted"/>
<dbReference type="AlphaFoldDB" id="A0AAV0VM04"/>
<comment type="caution">
    <text evidence="1">The sequence shown here is derived from an EMBL/GenBank/DDBJ whole genome shotgun (WGS) entry which is preliminary data.</text>
</comment>
<name>A0AAV0VM04_9HEMI</name>
<organism evidence="1 2">
    <name type="scientific">Macrosiphum euphorbiae</name>
    <name type="common">potato aphid</name>
    <dbReference type="NCBI Taxonomy" id="13131"/>
    <lineage>
        <taxon>Eukaryota</taxon>
        <taxon>Metazoa</taxon>
        <taxon>Ecdysozoa</taxon>
        <taxon>Arthropoda</taxon>
        <taxon>Hexapoda</taxon>
        <taxon>Insecta</taxon>
        <taxon>Pterygota</taxon>
        <taxon>Neoptera</taxon>
        <taxon>Paraneoptera</taxon>
        <taxon>Hemiptera</taxon>
        <taxon>Sternorrhyncha</taxon>
        <taxon>Aphidomorpha</taxon>
        <taxon>Aphidoidea</taxon>
        <taxon>Aphididae</taxon>
        <taxon>Macrosiphini</taxon>
        <taxon>Macrosiphum</taxon>
    </lineage>
</organism>
<keyword evidence="2" id="KW-1185">Reference proteome</keyword>
<dbReference type="Proteomes" id="UP001160148">
    <property type="component" value="Unassembled WGS sequence"/>
</dbReference>
<protein>
    <submittedName>
        <fullName evidence="1">Uncharacterized protein</fullName>
    </submittedName>
</protein>
<dbReference type="EMBL" id="CARXXK010000001">
    <property type="protein sequence ID" value="CAI6345278.1"/>
    <property type="molecule type" value="Genomic_DNA"/>
</dbReference>
<sequence>MDSDRRYVVCPSWLCEALESIEKKKIAMDIQKIDQNTFSKVAETVYNEIPEEIAMDIQKIDQNTFSKVAEIVYNGKVPEEIDMDIQKIDQNTFSKVAETVYNVIPG</sequence>
<gene>
    <name evidence="1" type="ORF">MEUPH1_LOCUS2311</name>
</gene>